<evidence type="ECO:0000313" key="5">
    <source>
        <dbReference type="EMBL" id="MBB5474518.1"/>
    </source>
</evidence>
<dbReference type="Proteomes" id="UP000564629">
    <property type="component" value="Unassembled WGS sequence"/>
</dbReference>
<reference evidence="5 7" key="2">
    <citation type="submission" date="2020-08" db="EMBL/GenBank/DDBJ databases">
        <title>Sequencing the genomes of 1000 actinobacteria strains.</title>
        <authorList>
            <person name="Klenk H.-P."/>
        </authorList>
    </citation>
    <scope>NUCLEOTIDE SEQUENCE [LARGE SCALE GENOMIC DNA]</scope>
    <source>
        <strain evidence="5 7">DSM 9581</strain>
    </source>
</reference>
<dbReference type="Pfam" id="PF02632">
    <property type="entry name" value="BioY"/>
    <property type="match status" value="1"/>
</dbReference>
<dbReference type="EMBL" id="JACHDN010000001">
    <property type="protein sequence ID" value="MBB5474518.1"/>
    <property type="molecule type" value="Genomic_DNA"/>
</dbReference>
<feature type="transmembrane region" description="Helical" evidence="3">
    <location>
        <begin position="93"/>
        <end position="118"/>
    </location>
</feature>
<reference evidence="4 6" key="1">
    <citation type="submission" date="2019-07" db="EMBL/GenBank/DDBJ databases">
        <title>Whole genome shotgun sequence of Cellulomonas hominis NBRC 16055.</title>
        <authorList>
            <person name="Hosoyama A."/>
            <person name="Uohara A."/>
            <person name="Ohji S."/>
            <person name="Ichikawa N."/>
        </authorList>
    </citation>
    <scope>NUCLEOTIDE SEQUENCE [LARGE SCALE GENOMIC DNA]</scope>
    <source>
        <strain evidence="4 6">NBRC 16055</strain>
    </source>
</reference>
<comment type="caution">
    <text evidence="4">The sequence shown here is derived from an EMBL/GenBank/DDBJ whole genome shotgun (WGS) entry which is preliminary data.</text>
</comment>
<feature type="transmembrane region" description="Helical" evidence="3">
    <location>
        <begin position="43"/>
        <end position="62"/>
    </location>
</feature>
<dbReference type="GO" id="GO:0005886">
    <property type="term" value="C:plasma membrane"/>
    <property type="evidence" value="ECO:0007669"/>
    <property type="project" value="UniProtKB-SubCell"/>
</dbReference>
<evidence type="ECO:0000313" key="6">
    <source>
        <dbReference type="Proteomes" id="UP000321723"/>
    </source>
</evidence>
<dbReference type="PANTHER" id="PTHR34295:SF1">
    <property type="entry name" value="BIOTIN TRANSPORTER BIOY"/>
    <property type="match status" value="1"/>
</dbReference>
<keyword evidence="2 3" id="KW-0472">Membrane</keyword>
<dbReference type="AlphaFoldDB" id="A0A511FEA9"/>
<proteinExistence type="inferred from homology"/>
<keyword evidence="2" id="KW-1003">Cell membrane</keyword>
<keyword evidence="3" id="KW-0812">Transmembrane</keyword>
<feature type="transmembrane region" description="Helical" evidence="3">
    <location>
        <begin position="68"/>
        <end position="86"/>
    </location>
</feature>
<dbReference type="Gene3D" id="1.10.1760.20">
    <property type="match status" value="1"/>
</dbReference>
<feature type="transmembrane region" description="Helical" evidence="3">
    <location>
        <begin position="124"/>
        <end position="142"/>
    </location>
</feature>
<dbReference type="EMBL" id="BJVQ01000041">
    <property type="protein sequence ID" value="GEL47586.1"/>
    <property type="molecule type" value="Genomic_DNA"/>
</dbReference>
<evidence type="ECO:0000313" key="4">
    <source>
        <dbReference type="EMBL" id="GEL47586.1"/>
    </source>
</evidence>
<dbReference type="PIRSF" id="PIRSF016661">
    <property type="entry name" value="BioY"/>
    <property type="match status" value="1"/>
</dbReference>
<dbReference type="OrthoDB" id="9803495at2"/>
<evidence type="ECO:0000313" key="7">
    <source>
        <dbReference type="Proteomes" id="UP000564629"/>
    </source>
</evidence>
<name>A0A511FEA9_9CELL</name>
<accession>A0A511FEA9</accession>
<keyword evidence="3" id="KW-1133">Transmembrane helix</keyword>
<dbReference type="Proteomes" id="UP000321723">
    <property type="component" value="Unassembled WGS sequence"/>
</dbReference>
<evidence type="ECO:0000256" key="2">
    <source>
        <dbReference type="PIRNR" id="PIRNR016661"/>
    </source>
</evidence>
<feature type="transmembrane region" description="Helical" evidence="3">
    <location>
        <begin position="154"/>
        <end position="177"/>
    </location>
</feature>
<feature type="transmembrane region" description="Helical" evidence="3">
    <location>
        <begin position="197"/>
        <end position="215"/>
    </location>
</feature>
<comment type="subcellular location">
    <subcellularLocation>
        <location evidence="2">Cell membrane</location>
        <topology evidence="2">Multi-pass membrane protein</topology>
    </subcellularLocation>
</comment>
<dbReference type="InterPro" id="IPR003784">
    <property type="entry name" value="BioY"/>
</dbReference>
<keyword evidence="6" id="KW-1185">Reference proteome</keyword>
<evidence type="ECO:0000256" key="1">
    <source>
        <dbReference type="ARBA" id="ARBA00010692"/>
    </source>
</evidence>
<dbReference type="RefSeq" id="WP_146838808.1">
    <property type="nucleotide sequence ID" value="NZ_BJVQ01000041.1"/>
</dbReference>
<keyword evidence="2" id="KW-0813">Transport</keyword>
<sequence>MTEPHDAAAPAAQAAPGVPGAPAAPAAAAAPTPVVRASVATDLALVATFAAFVAVCAVLPAIPTGGAVPITLQTFGVVLTGLVLGPRRGALALLLYVAVGLAGLPVFSGAVGGLGVLAGPSAGYLLAFPAAAAVAGGLGLLARRAAPRWRVPALFGAAVAATLLTVHPLGIAVLGWRLGLAPSEAVAAGAVFLPGDLMKNALAAVVAAAAIRAFPDLLRGR</sequence>
<protein>
    <recommendedName>
        <fullName evidence="2">Biotin transporter</fullName>
    </recommendedName>
</protein>
<gene>
    <name evidence="4" type="ORF">CHO01_27020</name>
    <name evidence="5" type="ORF">HNR08_003254</name>
</gene>
<organism evidence="4 6">
    <name type="scientific">Cellulomonas hominis</name>
    <dbReference type="NCBI Taxonomy" id="156981"/>
    <lineage>
        <taxon>Bacteria</taxon>
        <taxon>Bacillati</taxon>
        <taxon>Actinomycetota</taxon>
        <taxon>Actinomycetes</taxon>
        <taxon>Micrococcales</taxon>
        <taxon>Cellulomonadaceae</taxon>
        <taxon>Cellulomonas</taxon>
    </lineage>
</organism>
<comment type="similarity">
    <text evidence="1 2">Belongs to the BioY family.</text>
</comment>
<evidence type="ECO:0000256" key="3">
    <source>
        <dbReference type="SAM" id="Phobius"/>
    </source>
</evidence>
<dbReference type="GO" id="GO:0015225">
    <property type="term" value="F:biotin transmembrane transporter activity"/>
    <property type="evidence" value="ECO:0007669"/>
    <property type="project" value="UniProtKB-UniRule"/>
</dbReference>
<dbReference type="PANTHER" id="PTHR34295">
    <property type="entry name" value="BIOTIN TRANSPORTER BIOY"/>
    <property type="match status" value="1"/>
</dbReference>